<evidence type="ECO:0000313" key="1">
    <source>
        <dbReference type="EMBL" id="CAJ2636474.1"/>
    </source>
</evidence>
<sequence length="57" mass="6620">MELVENQNLTLGWKMIDGGKVQFWGCLCFARMDPTLFCRELVTMCQAKGLVWCMFEP</sequence>
<organism evidence="1 2">
    <name type="scientific">Trifolium pratense</name>
    <name type="common">Red clover</name>
    <dbReference type="NCBI Taxonomy" id="57577"/>
    <lineage>
        <taxon>Eukaryota</taxon>
        <taxon>Viridiplantae</taxon>
        <taxon>Streptophyta</taxon>
        <taxon>Embryophyta</taxon>
        <taxon>Tracheophyta</taxon>
        <taxon>Spermatophyta</taxon>
        <taxon>Magnoliopsida</taxon>
        <taxon>eudicotyledons</taxon>
        <taxon>Gunneridae</taxon>
        <taxon>Pentapetalae</taxon>
        <taxon>rosids</taxon>
        <taxon>fabids</taxon>
        <taxon>Fabales</taxon>
        <taxon>Fabaceae</taxon>
        <taxon>Papilionoideae</taxon>
        <taxon>50 kb inversion clade</taxon>
        <taxon>NPAAA clade</taxon>
        <taxon>Hologalegina</taxon>
        <taxon>IRL clade</taxon>
        <taxon>Trifolieae</taxon>
        <taxon>Trifolium</taxon>
    </lineage>
</organism>
<gene>
    <name evidence="1" type="ORF">MILVUS5_LOCUS6967</name>
</gene>
<name>A0ACB0IXE8_TRIPR</name>
<dbReference type="EMBL" id="CASHSV030000002">
    <property type="protein sequence ID" value="CAJ2636474.1"/>
    <property type="molecule type" value="Genomic_DNA"/>
</dbReference>
<evidence type="ECO:0000313" key="2">
    <source>
        <dbReference type="Proteomes" id="UP001177021"/>
    </source>
</evidence>
<comment type="caution">
    <text evidence="1">The sequence shown here is derived from an EMBL/GenBank/DDBJ whole genome shotgun (WGS) entry which is preliminary data.</text>
</comment>
<keyword evidence="2" id="KW-1185">Reference proteome</keyword>
<dbReference type="Proteomes" id="UP001177021">
    <property type="component" value="Unassembled WGS sequence"/>
</dbReference>
<accession>A0ACB0IXE8</accession>
<proteinExistence type="predicted"/>
<reference evidence="1" key="1">
    <citation type="submission" date="2023-10" db="EMBL/GenBank/DDBJ databases">
        <authorList>
            <person name="Rodriguez Cubillos JULIANA M."/>
            <person name="De Vega J."/>
        </authorList>
    </citation>
    <scope>NUCLEOTIDE SEQUENCE</scope>
</reference>
<protein>
    <submittedName>
        <fullName evidence="1">Uncharacterized protein</fullName>
    </submittedName>
</protein>